<evidence type="ECO:0000259" key="2">
    <source>
        <dbReference type="Pfam" id="PF06110"/>
    </source>
</evidence>
<dbReference type="PANTHER" id="PTHR12452:SF0">
    <property type="entry name" value="THIOREDOXIN DOMAIN-CONTAINING PROTEIN 17"/>
    <property type="match status" value="1"/>
</dbReference>
<dbReference type="InterPro" id="IPR036249">
    <property type="entry name" value="Thioredoxin-like_sf"/>
</dbReference>
<comment type="similarity">
    <text evidence="1">Belongs to the thioredoxin family.</text>
</comment>
<accession>A0A8H3TR35</accession>
<sequence>MPLISTPYPQVMNGLFGPDARQPVFLVFYSAVIPATGQMWCPDCRDVEATVKETFDRADKPKAIIVWLEREDWRRPDNEARIKWNVQNIPTILRLEDGKETGRLVESAILDATRLKSFVGGN</sequence>
<dbReference type="InterPro" id="IPR010357">
    <property type="entry name" value="TXNDC17_dom"/>
</dbReference>
<proteinExistence type="inferred from homology"/>
<organism evidence="3 4">
    <name type="scientific">Naganishia liquefaciens</name>
    <dbReference type="NCBI Taxonomy" id="104408"/>
    <lineage>
        <taxon>Eukaryota</taxon>
        <taxon>Fungi</taxon>
        <taxon>Dikarya</taxon>
        <taxon>Basidiomycota</taxon>
        <taxon>Agaricomycotina</taxon>
        <taxon>Tremellomycetes</taxon>
        <taxon>Filobasidiales</taxon>
        <taxon>Filobasidiaceae</taxon>
        <taxon>Naganishia</taxon>
    </lineage>
</organism>
<gene>
    <name evidence="3" type="ORF">NliqN6_1826</name>
</gene>
<feature type="domain" description="Thioredoxin" evidence="2">
    <location>
        <begin position="21"/>
        <end position="116"/>
    </location>
</feature>
<comment type="caution">
    <text evidence="3">The sequence shown here is derived from an EMBL/GenBank/DDBJ whole genome shotgun (WGS) entry which is preliminary data.</text>
</comment>
<keyword evidence="4" id="KW-1185">Reference proteome</keyword>
<dbReference type="SUPFAM" id="SSF52833">
    <property type="entry name" value="Thioredoxin-like"/>
    <property type="match status" value="1"/>
</dbReference>
<dbReference type="OrthoDB" id="78947at2759"/>
<dbReference type="AlphaFoldDB" id="A0A8H3TR35"/>
<dbReference type="Pfam" id="PF06110">
    <property type="entry name" value="TXD17-like_Trx"/>
    <property type="match status" value="1"/>
</dbReference>
<name>A0A8H3TR35_9TREE</name>
<evidence type="ECO:0000313" key="3">
    <source>
        <dbReference type="EMBL" id="GHJ85424.1"/>
    </source>
</evidence>
<dbReference type="InterPro" id="IPR045108">
    <property type="entry name" value="TXNDC17-like"/>
</dbReference>
<dbReference type="Proteomes" id="UP000620104">
    <property type="component" value="Unassembled WGS sequence"/>
</dbReference>
<dbReference type="PANTHER" id="PTHR12452">
    <property type="entry name" value="42-9-9 PROTEIN-RELATED"/>
    <property type="match status" value="1"/>
</dbReference>
<reference evidence="3" key="1">
    <citation type="submission" date="2020-07" db="EMBL/GenBank/DDBJ databases">
        <title>Draft Genome Sequence of a Deep-Sea Yeast, Naganishia (Cryptococcus) liquefaciens strain N6.</title>
        <authorList>
            <person name="Han Y.W."/>
            <person name="Kajitani R."/>
            <person name="Morimoto H."/>
            <person name="Parhat M."/>
            <person name="Tsubouchi H."/>
            <person name="Bakenova O."/>
            <person name="Ogata M."/>
            <person name="Argunhan B."/>
            <person name="Aoki R."/>
            <person name="Kajiwara S."/>
            <person name="Itoh T."/>
            <person name="Iwasaki H."/>
        </authorList>
    </citation>
    <scope>NUCLEOTIDE SEQUENCE</scope>
    <source>
        <strain evidence="3">N6</strain>
    </source>
</reference>
<evidence type="ECO:0000313" key="4">
    <source>
        <dbReference type="Proteomes" id="UP000620104"/>
    </source>
</evidence>
<protein>
    <recommendedName>
        <fullName evidence="2">Thioredoxin domain-containing protein</fullName>
    </recommendedName>
</protein>
<dbReference type="EMBL" id="BLZA01000011">
    <property type="protein sequence ID" value="GHJ85424.1"/>
    <property type="molecule type" value="Genomic_DNA"/>
</dbReference>
<dbReference type="GO" id="GO:0047134">
    <property type="term" value="F:protein-disulfide reductase [NAD(P)H] activity"/>
    <property type="evidence" value="ECO:0007669"/>
    <property type="project" value="InterPro"/>
</dbReference>
<evidence type="ECO:0000256" key="1">
    <source>
        <dbReference type="ARBA" id="ARBA00008987"/>
    </source>
</evidence>
<dbReference type="GO" id="GO:0005829">
    <property type="term" value="C:cytosol"/>
    <property type="evidence" value="ECO:0007669"/>
    <property type="project" value="TreeGrafter"/>
</dbReference>
<dbReference type="Gene3D" id="3.40.30.10">
    <property type="entry name" value="Glutaredoxin"/>
    <property type="match status" value="1"/>
</dbReference>